<organism evidence="1 2">
    <name type="scientific">Lentinula boryana</name>
    <dbReference type="NCBI Taxonomy" id="40481"/>
    <lineage>
        <taxon>Eukaryota</taxon>
        <taxon>Fungi</taxon>
        <taxon>Dikarya</taxon>
        <taxon>Basidiomycota</taxon>
        <taxon>Agaricomycotina</taxon>
        <taxon>Agaricomycetes</taxon>
        <taxon>Agaricomycetidae</taxon>
        <taxon>Agaricales</taxon>
        <taxon>Marasmiineae</taxon>
        <taxon>Omphalotaceae</taxon>
        <taxon>Lentinula</taxon>
    </lineage>
</organism>
<evidence type="ECO:0000313" key="1">
    <source>
        <dbReference type="EMBL" id="KAJ4002430.1"/>
    </source>
</evidence>
<reference evidence="1" key="1">
    <citation type="submission" date="2022-08" db="EMBL/GenBank/DDBJ databases">
        <authorList>
            <consortium name="DOE Joint Genome Institute"/>
            <person name="Min B."/>
            <person name="Riley R."/>
            <person name="Sierra-Patev S."/>
            <person name="Naranjo-Ortiz M."/>
            <person name="Looney B."/>
            <person name="Konkel Z."/>
            <person name="Slot J.C."/>
            <person name="Sakamoto Y."/>
            <person name="Steenwyk J.L."/>
            <person name="Rokas A."/>
            <person name="Carro J."/>
            <person name="Camarero S."/>
            <person name="Ferreira P."/>
            <person name="Molpeceres G."/>
            <person name="Ruiz-Duenas F.J."/>
            <person name="Serrano A."/>
            <person name="Henrissat B."/>
            <person name="Drula E."/>
            <person name="Hughes K.W."/>
            <person name="Mata J.L."/>
            <person name="Ishikawa N.K."/>
            <person name="Vargas-Isla R."/>
            <person name="Ushijima S."/>
            <person name="Smith C.A."/>
            <person name="Ahrendt S."/>
            <person name="Andreopoulos W."/>
            <person name="He G."/>
            <person name="Labutti K."/>
            <person name="Lipzen A."/>
            <person name="Ng V."/>
            <person name="Sandor L."/>
            <person name="Barry K."/>
            <person name="Martinez A.T."/>
            <person name="Xiao Y."/>
            <person name="Gibbons J.G."/>
            <person name="Terashima K."/>
            <person name="Hibbett D.S."/>
            <person name="Grigoriev I.V."/>
        </authorList>
    </citation>
    <scope>NUCLEOTIDE SEQUENCE</scope>
    <source>
        <strain evidence="1">TFB10827</strain>
    </source>
</reference>
<gene>
    <name evidence="1" type="ORF">F5050DRAFT_1802374</name>
</gene>
<name>A0ABQ8QVM2_9AGAR</name>
<dbReference type="InterPro" id="IPR052896">
    <property type="entry name" value="GGT-like_enzyme"/>
</dbReference>
<proteinExistence type="predicted"/>
<dbReference type="PANTHER" id="PTHR43881">
    <property type="entry name" value="GAMMA-GLUTAMYLTRANSPEPTIDASE (AFU_ORTHOLOGUE AFUA_4G13580)"/>
    <property type="match status" value="1"/>
</dbReference>
<dbReference type="Gene3D" id="3.60.20.40">
    <property type="match status" value="1"/>
</dbReference>
<sequence length="600" mass="64548">MPSPVTIDWSKINSPKLVLQRFPSRRSVVYGTKGIVSSSQPLASEAGLEILRKGGNAADAAVATSAALNVTEPSCCGIGGDAFCLFFDAKTKQVKALNGSGRSPQKLTLEYARSRGLTGRSIPTTDLNAVTVPGAAAAWVDTVENFGSGLLSVADVLGPAIRLAEEGVPVSEIHSYSWQRSEELIKNASPNGDEMLLNGKAPLPGQVVKLPNLARTFREVADKGKDGFYKGRVAEAIVELIQSKGGVMELEDLAKHETSFVQPIHYTYANELKVYECPPNGQGITALIALGILENLQEQEVIKSLLDMEHNSPEYLHVLVEAMRLAFSDSQYYVTDPEVVHVPVQELLSKEYLAKRAKLINPFKTNPHVVHGNPVNSSDTVYFSGCVLFSPPMVAAYLAISSVTDQWGNACSYIQSNYAGFGTGAVPKGCGFTLQNRGSGFVLQEGHPNMLKGGKRPYHTIIPCMVTKNEELFLSYGVMGGFMQPQGHVQVLLNMLRGYTPQAALDAPRFCISAGSPETQNSSTGTPGDVNSEVYFEEGIPEETIQKLREMGHDARIATGFSRGMMGRGQVIQKINDASGQTVWAAGSDPRADGHAVAQI</sequence>
<dbReference type="PRINTS" id="PR01210">
    <property type="entry name" value="GGTRANSPTASE"/>
</dbReference>
<dbReference type="InterPro" id="IPR029055">
    <property type="entry name" value="Ntn_hydrolases_N"/>
</dbReference>
<dbReference type="PANTHER" id="PTHR43881:SF1">
    <property type="entry name" value="GAMMA-GLUTAMYLTRANSPEPTIDASE (AFU_ORTHOLOGUE AFUA_4G13580)"/>
    <property type="match status" value="1"/>
</dbReference>
<accession>A0ABQ8QVM2</accession>
<comment type="caution">
    <text evidence="1">The sequence shown here is derived from an EMBL/GenBank/DDBJ whole genome shotgun (WGS) entry which is preliminary data.</text>
</comment>
<dbReference type="InterPro" id="IPR043138">
    <property type="entry name" value="GGT_lsub"/>
</dbReference>
<protein>
    <submittedName>
        <fullName evidence="1">Gamma-glutamyltranspeptidase</fullName>
    </submittedName>
</protein>
<dbReference type="EMBL" id="MU790502">
    <property type="protein sequence ID" value="KAJ4002430.1"/>
    <property type="molecule type" value="Genomic_DNA"/>
</dbReference>
<keyword evidence="2" id="KW-1185">Reference proteome</keyword>
<dbReference type="Pfam" id="PF01019">
    <property type="entry name" value="G_glu_transpept"/>
    <property type="match status" value="1"/>
</dbReference>
<evidence type="ECO:0000313" key="2">
    <source>
        <dbReference type="Proteomes" id="UP001163828"/>
    </source>
</evidence>
<dbReference type="InterPro" id="IPR043137">
    <property type="entry name" value="GGT_ssub_C"/>
</dbReference>
<dbReference type="Gene3D" id="1.10.246.130">
    <property type="match status" value="1"/>
</dbReference>
<dbReference type="SUPFAM" id="SSF56235">
    <property type="entry name" value="N-terminal nucleophile aminohydrolases (Ntn hydrolases)"/>
    <property type="match status" value="1"/>
</dbReference>
<dbReference type="Proteomes" id="UP001163828">
    <property type="component" value="Unassembled WGS sequence"/>
</dbReference>